<proteinExistence type="predicted"/>
<dbReference type="Gene3D" id="3.20.20.140">
    <property type="entry name" value="Metal-dependent hydrolases"/>
    <property type="match status" value="1"/>
</dbReference>
<sequence>MAGPACSELSGRGRSIQICRGNVLVEAIDTHTHFVPRHIPADSARNPLWPSVELRDASAAVMVGGKVFRVIDSRSWDARRRLDDMAIDDVQIQVLSPMPELLSHWFPPADADALCRHVNEGIAALCADHPRHFVGIGMVPMQDVALAVRHMDDIRLLGLRGIEIGTHINGVPLGDVRLDDVYAAAEQGGLIVMIHPLHPLGLDRMGGRPELAAVAAFPLETAFAAVSLMTGGVLERFPSLRILLSHGGGALSWLLPRLGHAFGMGPPLESLFARNPTEIARSFYYDTILYDGAALQYLADKVGTNQLVVGSDYPFTIKQDKPAQFAEQVLSVARAELSANAKRLFALR</sequence>
<dbReference type="SUPFAM" id="SSF51556">
    <property type="entry name" value="Metallo-dependent hydrolases"/>
    <property type="match status" value="1"/>
</dbReference>
<keyword evidence="1" id="KW-0456">Lyase</keyword>
<dbReference type="Pfam" id="PF04909">
    <property type="entry name" value="Amidohydro_2"/>
    <property type="match status" value="1"/>
</dbReference>
<name>A0AAE7TK62_9BRAD</name>
<evidence type="ECO:0000256" key="1">
    <source>
        <dbReference type="ARBA" id="ARBA00023239"/>
    </source>
</evidence>
<dbReference type="GO" id="GO:0016831">
    <property type="term" value="F:carboxy-lyase activity"/>
    <property type="evidence" value="ECO:0007669"/>
    <property type="project" value="InterPro"/>
</dbReference>
<dbReference type="KEGG" id="barh:WN72_35365"/>
<evidence type="ECO:0000313" key="4">
    <source>
        <dbReference type="Proteomes" id="UP000594015"/>
    </source>
</evidence>
<protein>
    <submittedName>
        <fullName evidence="3">Amidohydrolase</fullName>
    </submittedName>
</protein>
<accession>A0AAE7TK62</accession>
<dbReference type="InterPro" id="IPR006680">
    <property type="entry name" value="Amidohydro-rel"/>
</dbReference>
<dbReference type="InterPro" id="IPR032466">
    <property type="entry name" value="Metal_Hydrolase"/>
</dbReference>
<dbReference type="GO" id="GO:0005829">
    <property type="term" value="C:cytosol"/>
    <property type="evidence" value="ECO:0007669"/>
    <property type="project" value="TreeGrafter"/>
</dbReference>
<dbReference type="Proteomes" id="UP000594015">
    <property type="component" value="Chromosome"/>
</dbReference>
<feature type="domain" description="Amidohydrolase-related" evidence="2">
    <location>
        <begin position="28"/>
        <end position="345"/>
    </location>
</feature>
<evidence type="ECO:0000313" key="3">
    <source>
        <dbReference type="EMBL" id="QOZ71004.1"/>
    </source>
</evidence>
<organism evidence="3 4">
    <name type="scientific">Bradyrhizobium arachidis</name>
    <dbReference type="NCBI Taxonomy" id="858423"/>
    <lineage>
        <taxon>Bacteria</taxon>
        <taxon>Pseudomonadati</taxon>
        <taxon>Pseudomonadota</taxon>
        <taxon>Alphaproteobacteria</taxon>
        <taxon>Hyphomicrobiales</taxon>
        <taxon>Nitrobacteraceae</taxon>
        <taxon>Bradyrhizobium</taxon>
    </lineage>
</organism>
<dbReference type="PANTHER" id="PTHR21240">
    <property type="entry name" value="2-AMINO-3-CARBOXYLMUCONATE-6-SEMIALDEHYDE DECARBOXYLASE"/>
    <property type="match status" value="1"/>
</dbReference>
<dbReference type="AlphaFoldDB" id="A0AAE7TK62"/>
<gene>
    <name evidence="3" type="ORF">WN72_35365</name>
</gene>
<evidence type="ECO:0000259" key="2">
    <source>
        <dbReference type="Pfam" id="PF04909"/>
    </source>
</evidence>
<dbReference type="GO" id="GO:0019748">
    <property type="term" value="P:secondary metabolic process"/>
    <property type="evidence" value="ECO:0007669"/>
    <property type="project" value="TreeGrafter"/>
</dbReference>
<dbReference type="InterPro" id="IPR032465">
    <property type="entry name" value="ACMSD"/>
</dbReference>
<dbReference type="PANTHER" id="PTHR21240:SF28">
    <property type="entry name" value="ISO-OROTATE DECARBOXYLASE (EUROFUNG)"/>
    <property type="match status" value="1"/>
</dbReference>
<dbReference type="GO" id="GO:0016787">
    <property type="term" value="F:hydrolase activity"/>
    <property type="evidence" value="ECO:0007669"/>
    <property type="project" value="InterPro"/>
</dbReference>
<dbReference type="EMBL" id="CP030050">
    <property type="protein sequence ID" value="QOZ71004.1"/>
    <property type="molecule type" value="Genomic_DNA"/>
</dbReference>
<reference evidence="3 4" key="1">
    <citation type="submission" date="2018-06" db="EMBL/GenBank/DDBJ databases">
        <title>Comparative genomics of Bradyrhizobium nodulating Arachidis hypogaea.</title>
        <authorList>
            <person name="Li Y."/>
        </authorList>
    </citation>
    <scope>NUCLEOTIDE SEQUENCE [LARGE SCALE GENOMIC DNA]</scope>
    <source>
        <strain evidence="3 4">CCBAU 051107</strain>
    </source>
</reference>